<sequence>MIHTAAGLWLLLLLVLAGPVRAERIYLDITASDLRKVVVAIPAFVRLDREGVVEQRGREMADLLSRGLEFHGFVKVLDPDRYDERQDADWKDLGVDYVIAGRYEPSGEGLLVEARLLDVAENKMLTGRRYRGAAAQQDDMVLRLCDALVEEFTGEPGISRTSIAFVSDATGRKEVYVADVLGRKIRQITRHRHLTVSPRFSPDGRYLAYTSYHRGNQNLYITDLRQDKVTRAISRRKGMNLAPAFAPDGRTMVVTLSKDGSPDLYLMTVQGKILKRLTARTGINVSPSFSPDGRHLAFVSDRSGRPQIYIMDIKTRRTRRLTFDGVENSEPAWSPKGDLIAYTSIKDGRYHIFTISPEGSEPPTQVTSGPGDFESPSWSPDGKQIAFSRKLDGRSRIWAVFKNGQGMRPLFELKGNQSYPQWSSRPK</sequence>
<comment type="similarity">
    <text evidence="2">Belongs to the TolB family.</text>
</comment>
<dbReference type="SUPFAM" id="SSF69304">
    <property type="entry name" value="Tricorn protease N-terminal domain"/>
    <property type="match status" value="1"/>
</dbReference>
<keyword evidence="8" id="KW-1185">Reference proteome</keyword>
<proteinExistence type="inferred from homology"/>
<comment type="subcellular location">
    <subcellularLocation>
        <location evidence="1">Periplasm</location>
    </subcellularLocation>
</comment>
<dbReference type="RefSeq" id="WP_267928583.1">
    <property type="nucleotide sequence ID" value="NZ_AP024233.1"/>
</dbReference>
<dbReference type="GO" id="GO:0042597">
    <property type="term" value="C:periplasmic space"/>
    <property type="evidence" value="ECO:0007669"/>
    <property type="project" value="UniProtKB-SubCell"/>
</dbReference>
<accession>A0A915TZK1</accession>
<dbReference type="Gene3D" id="2.120.10.30">
    <property type="entry name" value="TolB, C-terminal domain"/>
    <property type="match status" value="2"/>
</dbReference>
<organism evidence="7 8">
    <name type="scientific">Desulfolithobacter dissulfuricans</name>
    <dbReference type="NCBI Taxonomy" id="2795293"/>
    <lineage>
        <taxon>Bacteria</taxon>
        <taxon>Pseudomonadati</taxon>
        <taxon>Thermodesulfobacteriota</taxon>
        <taxon>Desulfobulbia</taxon>
        <taxon>Desulfobulbales</taxon>
        <taxon>Desulfobulbaceae</taxon>
        <taxon>Desulfolithobacter</taxon>
    </lineage>
</organism>
<dbReference type="Pfam" id="PF07676">
    <property type="entry name" value="PD40"/>
    <property type="match status" value="5"/>
</dbReference>
<dbReference type="InterPro" id="IPR014167">
    <property type="entry name" value="Tol-Pal_TolB"/>
</dbReference>
<dbReference type="AlphaFoldDB" id="A0A915TZK1"/>
<name>A0A915TZK1_9BACT</name>
<evidence type="ECO:0000256" key="5">
    <source>
        <dbReference type="SAM" id="MobiDB-lite"/>
    </source>
</evidence>
<dbReference type="KEGG" id="ddu:GF1_10600"/>
<dbReference type="InterPro" id="IPR007195">
    <property type="entry name" value="TolB_N"/>
</dbReference>
<dbReference type="NCBIfam" id="TIGR02800">
    <property type="entry name" value="propeller_TolB"/>
    <property type="match status" value="1"/>
</dbReference>
<evidence type="ECO:0000256" key="3">
    <source>
        <dbReference type="ARBA" id="ARBA00022729"/>
    </source>
</evidence>
<feature type="region of interest" description="Disordered" evidence="5">
    <location>
        <begin position="356"/>
        <end position="380"/>
    </location>
</feature>
<dbReference type="Pfam" id="PF04052">
    <property type="entry name" value="TolB_N"/>
    <property type="match status" value="1"/>
</dbReference>
<dbReference type="PANTHER" id="PTHR36842:SF1">
    <property type="entry name" value="PROTEIN TOLB"/>
    <property type="match status" value="1"/>
</dbReference>
<keyword evidence="4" id="KW-0574">Periplasm</keyword>
<dbReference type="GO" id="GO:0017038">
    <property type="term" value="P:protein import"/>
    <property type="evidence" value="ECO:0007669"/>
    <property type="project" value="InterPro"/>
</dbReference>
<evidence type="ECO:0000256" key="4">
    <source>
        <dbReference type="ARBA" id="ARBA00022764"/>
    </source>
</evidence>
<gene>
    <name evidence="7" type="primary">tolB</name>
    <name evidence="7" type="ORF">GF1_10600</name>
</gene>
<evidence type="ECO:0000256" key="2">
    <source>
        <dbReference type="ARBA" id="ARBA00009820"/>
    </source>
</evidence>
<feature type="domain" description="TolB N-terminal" evidence="6">
    <location>
        <begin position="26"/>
        <end position="124"/>
    </location>
</feature>
<dbReference type="Proteomes" id="UP001063350">
    <property type="component" value="Chromosome"/>
</dbReference>
<dbReference type="Gene3D" id="3.40.50.10070">
    <property type="entry name" value="TolB, N-terminal domain"/>
    <property type="match status" value="1"/>
</dbReference>
<dbReference type="InterPro" id="IPR011659">
    <property type="entry name" value="WD40"/>
</dbReference>
<dbReference type="HAMAP" id="MF_00671">
    <property type="entry name" value="TolB"/>
    <property type="match status" value="1"/>
</dbReference>
<reference evidence="7" key="1">
    <citation type="submission" date="2020-12" db="EMBL/GenBank/DDBJ databases">
        <title>Desulfobium dissulfuricans gen. nov., sp. nov., a novel mesophilic, sulfate-reducing bacterium isolated from a deep-sea hydrothermal vent.</title>
        <authorList>
            <person name="Hashimoto Y."/>
            <person name="Tame A."/>
            <person name="Sawayama S."/>
            <person name="Miyazaki J."/>
            <person name="Takai K."/>
            <person name="Nakagawa S."/>
        </authorList>
    </citation>
    <scope>NUCLEOTIDE SEQUENCE</scope>
    <source>
        <strain evidence="7">GF1</strain>
    </source>
</reference>
<dbReference type="SUPFAM" id="SSF52964">
    <property type="entry name" value="TolB, N-terminal domain"/>
    <property type="match status" value="1"/>
</dbReference>
<dbReference type="InterPro" id="IPR011042">
    <property type="entry name" value="6-blade_b-propeller_TolB-like"/>
</dbReference>
<evidence type="ECO:0000313" key="7">
    <source>
        <dbReference type="EMBL" id="BCO08684.1"/>
    </source>
</evidence>
<keyword evidence="3" id="KW-0732">Signal</keyword>
<dbReference type="EMBL" id="AP024233">
    <property type="protein sequence ID" value="BCO08684.1"/>
    <property type="molecule type" value="Genomic_DNA"/>
</dbReference>
<evidence type="ECO:0000259" key="6">
    <source>
        <dbReference type="Pfam" id="PF04052"/>
    </source>
</evidence>
<protein>
    <submittedName>
        <fullName evidence="7">Protein TolB</fullName>
    </submittedName>
</protein>
<dbReference type="PANTHER" id="PTHR36842">
    <property type="entry name" value="PROTEIN TOLB HOMOLOG"/>
    <property type="match status" value="1"/>
</dbReference>
<evidence type="ECO:0000313" key="8">
    <source>
        <dbReference type="Proteomes" id="UP001063350"/>
    </source>
</evidence>
<evidence type="ECO:0000256" key="1">
    <source>
        <dbReference type="ARBA" id="ARBA00004418"/>
    </source>
</evidence>